<protein>
    <submittedName>
        <fullName evidence="7">Uncharacterized protein</fullName>
    </submittedName>
</protein>
<dbReference type="GO" id="GO:0005879">
    <property type="term" value="C:axonemal microtubule"/>
    <property type="evidence" value="ECO:0007669"/>
    <property type="project" value="InterPro"/>
</dbReference>
<comment type="subcellular location">
    <subcellularLocation>
        <location evidence="1">Cell projection</location>
        <location evidence="1">Cilium</location>
    </subcellularLocation>
    <subcellularLocation>
        <location evidence="2">Cytoplasm</location>
        <location evidence="2">Cytoskeleton</location>
    </subcellularLocation>
</comment>
<comment type="similarity">
    <text evidence="6">Belongs to the PIERCE1 family.</text>
</comment>
<dbReference type="Proteomes" id="UP000479000">
    <property type="component" value="Unassembled WGS sequence"/>
</dbReference>
<dbReference type="OrthoDB" id="546383at2759"/>
<sequence>MPRRAFASVPRLAFASVPRRAFASVPRPTFASVPVWSDKGKQSSCQVLISYRFQGYGCQKTPKDHPMYMTTTYLTYGYFPPTMETVPKSYYPLSQKFTESISNFGVYRNHSLNI</sequence>
<evidence type="ECO:0000313" key="7">
    <source>
        <dbReference type="EMBL" id="CAB0003644.1"/>
    </source>
</evidence>
<evidence type="ECO:0000256" key="5">
    <source>
        <dbReference type="ARBA" id="ARBA00023273"/>
    </source>
</evidence>
<organism evidence="7 8">
    <name type="scientific">Nesidiocoris tenuis</name>
    <dbReference type="NCBI Taxonomy" id="355587"/>
    <lineage>
        <taxon>Eukaryota</taxon>
        <taxon>Metazoa</taxon>
        <taxon>Ecdysozoa</taxon>
        <taxon>Arthropoda</taxon>
        <taxon>Hexapoda</taxon>
        <taxon>Insecta</taxon>
        <taxon>Pterygota</taxon>
        <taxon>Neoptera</taxon>
        <taxon>Paraneoptera</taxon>
        <taxon>Hemiptera</taxon>
        <taxon>Heteroptera</taxon>
        <taxon>Panheteroptera</taxon>
        <taxon>Cimicomorpha</taxon>
        <taxon>Miridae</taxon>
        <taxon>Dicyphina</taxon>
        <taxon>Nesidiocoris</taxon>
    </lineage>
</organism>
<name>A0A6H5GIJ5_9HEMI</name>
<dbReference type="EMBL" id="CADCXU010013540">
    <property type="protein sequence ID" value="CAB0003644.1"/>
    <property type="molecule type" value="Genomic_DNA"/>
</dbReference>
<reference evidence="7 8" key="1">
    <citation type="submission" date="2020-02" db="EMBL/GenBank/DDBJ databases">
        <authorList>
            <person name="Ferguson B K."/>
        </authorList>
    </citation>
    <scope>NUCLEOTIDE SEQUENCE [LARGE SCALE GENOMIC DNA]</scope>
</reference>
<dbReference type="PANTHER" id="PTHR20899:SF1">
    <property type="entry name" value="PIERCER OF MICROTUBULE WALL 1 PROTEIN"/>
    <property type="match status" value="1"/>
</dbReference>
<evidence type="ECO:0000256" key="2">
    <source>
        <dbReference type="ARBA" id="ARBA00004245"/>
    </source>
</evidence>
<keyword evidence="5" id="KW-0966">Cell projection</keyword>
<proteinExistence type="inferred from homology"/>
<dbReference type="PANTHER" id="PTHR20899">
    <property type="entry name" value="PIERCE HOMOLOG"/>
    <property type="match status" value="1"/>
</dbReference>
<accession>A0A6H5GIJ5</accession>
<gene>
    <name evidence="7" type="ORF">NTEN_LOCUS9154</name>
</gene>
<dbReference type="InterPro" id="IPR026507">
    <property type="entry name" value="PIRC1/2"/>
</dbReference>
<keyword evidence="3" id="KW-0963">Cytoplasm</keyword>
<keyword evidence="4" id="KW-0206">Cytoskeleton</keyword>
<dbReference type="AlphaFoldDB" id="A0A6H5GIJ5"/>
<keyword evidence="8" id="KW-1185">Reference proteome</keyword>
<dbReference type="Pfam" id="PF14892">
    <property type="entry name" value="PIRC1_2"/>
    <property type="match status" value="1"/>
</dbReference>
<evidence type="ECO:0000256" key="6">
    <source>
        <dbReference type="ARBA" id="ARBA00038014"/>
    </source>
</evidence>
<evidence type="ECO:0000256" key="3">
    <source>
        <dbReference type="ARBA" id="ARBA00022490"/>
    </source>
</evidence>
<evidence type="ECO:0000256" key="1">
    <source>
        <dbReference type="ARBA" id="ARBA00004138"/>
    </source>
</evidence>
<dbReference type="GO" id="GO:0035082">
    <property type="term" value="P:axoneme assembly"/>
    <property type="evidence" value="ECO:0007669"/>
    <property type="project" value="InterPro"/>
</dbReference>
<evidence type="ECO:0000313" key="8">
    <source>
        <dbReference type="Proteomes" id="UP000479000"/>
    </source>
</evidence>
<evidence type="ECO:0000256" key="4">
    <source>
        <dbReference type="ARBA" id="ARBA00023212"/>
    </source>
</evidence>